<name>A0ABR1H179_9HYPO</name>
<dbReference type="InterPro" id="IPR036291">
    <property type="entry name" value="NAD(P)-bd_dom_sf"/>
</dbReference>
<dbReference type="Gene3D" id="3.40.50.720">
    <property type="entry name" value="NAD(P)-binding Rossmann-like Domain"/>
    <property type="match status" value="1"/>
</dbReference>
<keyword evidence="1" id="KW-0521">NADP</keyword>
<organism evidence="4 5">
    <name type="scientific">Neonectria punicea</name>
    <dbReference type="NCBI Taxonomy" id="979145"/>
    <lineage>
        <taxon>Eukaryota</taxon>
        <taxon>Fungi</taxon>
        <taxon>Dikarya</taxon>
        <taxon>Ascomycota</taxon>
        <taxon>Pezizomycotina</taxon>
        <taxon>Sordariomycetes</taxon>
        <taxon>Hypocreomycetidae</taxon>
        <taxon>Hypocreales</taxon>
        <taxon>Nectriaceae</taxon>
        <taxon>Neonectria</taxon>
    </lineage>
</organism>
<evidence type="ECO:0000313" key="5">
    <source>
        <dbReference type="Proteomes" id="UP001498476"/>
    </source>
</evidence>
<dbReference type="Proteomes" id="UP001498476">
    <property type="component" value="Unassembled WGS sequence"/>
</dbReference>
<proteinExistence type="predicted"/>
<dbReference type="SUPFAM" id="SSF51735">
    <property type="entry name" value="NAD(P)-binding Rossmann-fold domains"/>
    <property type="match status" value="1"/>
</dbReference>
<dbReference type="PANTHER" id="PTHR47706">
    <property type="entry name" value="NMRA-LIKE FAMILY PROTEIN"/>
    <property type="match status" value="1"/>
</dbReference>
<keyword evidence="5" id="KW-1185">Reference proteome</keyword>
<feature type="domain" description="NmrA-like" evidence="3">
    <location>
        <begin position="5"/>
        <end position="151"/>
    </location>
</feature>
<dbReference type="EMBL" id="JAZAVJ010000095">
    <property type="protein sequence ID" value="KAK7414786.1"/>
    <property type="molecule type" value="Genomic_DNA"/>
</dbReference>
<gene>
    <name evidence="4" type="ORF">QQX98_006388</name>
</gene>
<sequence length="289" mass="31309">MTQYNRIAVYGHRGWASSAIVDALAASNAPVKVLYRPGSDVAGLPSNVTKVEVDVQNHDALVAALQDVDIMISLVGHEGVTRQQAIVKAIPSTKVQLFSPSDLATRYDEQGLQIPVNKNKDDVEAAAKAAGIATTVVLPGNFAEFALNTITKSYIAAAYASIFTSTPISQLKNRAIGLSELKVTGEEVASALEKKHGKAPEVFRHSQKKVDAEVADGLRAGLPFTLAWYCRKIWATGQQVDMVGTDIWEVPGYVKASLEELIVGGKLWQYREMPPPVRQYFIATFVNAI</sequence>
<accession>A0ABR1H179</accession>
<dbReference type="PANTHER" id="PTHR47706:SF9">
    <property type="entry name" value="NMRA-LIKE DOMAIN-CONTAINING PROTEIN-RELATED"/>
    <property type="match status" value="1"/>
</dbReference>
<comment type="caution">
    <text evidence="4">The sequence shown here is derived from an EMBL/GenBank/DDBJ whole genome shotgun (WGS) entry which is preliminary data.</text>
</comment>
<evidence type="ECO:0000313" key="4">
    <source>
        <dbReference type="EMBL" id="KAK7414786.1"/>
    </source>
</evidence>
<protein>
    <recommendedName>
        <fullName evidence="3">NmrA-like domain-containing protein</fullName>
    </recommendedName>
</protein>
<evidence type="ECO:0000256" key="2">
    <source>
        <dbReference type="ARBA" id="ARBA00023002"/>
    </source>
</evidence>
<dbReference type="Pfam" id="PF05368">
    <property type="entry name" value="NmrA"/>
    <property type="match status" value="1"/>
</dbReference>
<reference evidence="4 5" key="1">
    <citation type="journal article" date="2025" name="Microbiol. Resour. Announc.">
        <title>Draft genome sequences for Neonectria magnoliae and Neonectria punicea, canker pathogens of Liriodendron tulipifera and Acer saccharum in West Virginia.</title>
        <authorList>
            <person name="Petronek H.M."/>
            <person name="Kasson M.T."/>
            <person name="Metheny A.M."/>
            <person name="Stauder C.M."/>
            <person name="Lovett B."/>
            <person name="Lynch S.C."/>
            <person name="Garnas J.R."/>
            <person name="Kasson L.R."/>
            <person name="Stajich J.E."/>
        </authorList>
    </citation>
    <scope>NUCLEOTIDE SEQUENCE [LARGE SCALE GENOMIC DNA]</scope>
    <source>
        <strain evidence="4 5">NRRL 64653</strain>
    </source>
</reference>
<evidence type="ECO:0000256" key="1">
    <source>
        <dbReference type="ARBA" id="ARBA00022857"/>
    </source>
</evidence>
<dbReference type="InterPro" id="IPR008030">
    <property type="entry name" value="NmrA-like"/>
</dbReference>
<dbReference type="InterPro" id="IPR051609">
    <property type="entry name" value="NmrA/Isoflavone_reductase-like"/>
</dbReference>
<keyword evidence="2" id="KW-0560">Oxidoreductase</keyword>
<evidence type="ECO:0000259" key="3">
    <source>
        <dbReference type="Pfam" id="PF05368"/>
    </source>
</evidence>